<reference evidence="1 2" key="1">
    <citation type="submission" date="2024-09" db="EMBL/GenBank/DDBJ databases">
        <title>Chromosome-scale assembly of Riccia sorocarpa.</title>
        <authorList>
            <person name="Paukszto L."/>
        </authorList>
    </citation>
    <scope>NUCLEOTIDE SEQUENCE [LARGE SCALE GENOMIC DNA]</scope>
    <source>
        <strain evidence="1">LP-2024</strain>
        <tissue evidence="1">Aerial parts of the thallus</tissue>
    </source>
</reference>
<dbReference type="AlphaFoldDB" id="A0ABD3H4R6"/>
<keyword evidence="2" id="KW-1185">Reference proteome</keyword>
<sequence length="299" mass="34351">MLSGQPAAPVSISDFQLEGISVFTGGERNRILVLATGRNLELLYQYRHWMADGTFKSAPQHFVQIRTIHIVKSDVVIPLVYALLPNKQKESYVRVLRILKERHSMHLEEDSVHTGVAEMLREKVEFAFNWRKLMALAFIPPADTERAFDLLCESPFFTNREHVRILAPLLDYFQDTWIGRPMRYGRLRRSPMFEIALWNQYEGTLSGLPRTNNSLEGWHRRFSTLLASSHPVIWKFVEGIKKEQSMTELKLAQLNAGAKSSKGKKKYIDLNQKILNIVSQYPCLSLDDYLSGLAARLSS</sequence>
<dbReference type="EMBL" id="JBJQOH010000006">
    <property type="protein sequence ID" value="KAL3685756.1"/>
    <property type="molecule type" value="Genomic_DNA"/>
</dbReference>
<gene>
    <name evidence="1" type="ORF">R1sor_003778</name>
</gene>
<name>A0ABD3H4R6_9MARC</name>
<organism evidence="1 2">
    <name type="scientific">Riccia sorocarpa</name>
    <dbReference type="NCBI Taxonomy" id="122646"/>
    <lineage>
        <taxon>Eukaryota</taxon>
        <taxon>Viridiplantae</taxon>
        <taxon>Streptophyta</taxon>
        <taxon>Embryophyta</taxon>
        <taxon>Marchantiophyta</taxon>
        <taxon>Marchantiopsida</taxon>
        <taxon>Marchantiidae</taxon>
        <taxon>Marchantiales</taxon>
        <taxon>Ricciaceae</taxon>
        <taxon>Riccia</taxon>
    </lineage>
</organism>
<evidence type="ECO:0000313" key="2">
    <source>
        <dbReference type="Proteomes" id="UP001633002"/>
    </source>
</evidence>
<accession>A0ABD3H4R6</accession>
<comment type="caution">
    <text evidence="1">The sequence shown here is derived from an EMBL/GenBank/DDBJ whole genome shotgun (WGS) entry which is preliminary data.</text>
</comment>
<protein>
    <recommendedName>
        <fullName evidence="3">MULE transposase domain-containing protein</fullName>
    </recommendedName>
</protein>
<proteinExistence type="predicted"/>
<evidence type="ECO:0000313" key="1">
    <source>
        <dbReference type="EMBL" id="KAL3685756.1"/>
    </source>
</evidence>
<dbReference type="Proteomes" id="UP001633002">
    <property type="component" value="Unassembled WGS sequence"/>
</dbReference>
<dbReference type="PANTHER" id="PTHR47160">
    <property type="entry name" value="PUTATIVE-RELATED"/>
    <property type="match status" value="1"/>
</dbReference>
<evidence type="ECO:0008006" key="3">
    <source>
        <dbReference type="Google" id="ProtNLM"/>
    </source>
</evidence>
<dbReference type="PANTHER" id="PTHR47160:SF5">
    <property type="entry name" value="MULE TRANSPOSASE DOMAIN-CONTAINING PROTEIN"/>
    <property type="match status" value="1"/>
</dbReference>